<dbReference type="Proteomes" id="UP001465976">
    <property type="component" value="Unassembled WGS sequence"/>
</dbReference>
<dbReference type="PROSITE" id="PS00511">
    <property type="entry name" value="CRF"/>
    <property type="match status" value="1"/>
</dbReference>
<gene>
    <name evidence="3" type="ORF">V5O48_011770</name>
</gene>
<dbReference type="EMBL" id="JBAHYK010000977">
    <property type="protein sequence ID" value="KAL0570196.1"/>
    <property type="molecule type" value="Genomic_DNA"/>
</dbReference>
<protein>
    <recommendedName>
        <fullName evidence="2">Erythromycin biosynthesis protein CIII-like C-terminal domain-containing protein</fullName>
    </recommendedName>
</protein>
<evidence type="ECO:0000256" key="1">
    <source>
        <dbReference type="ARBA" id="ARBA00022679"/>
    </source>
</evidence>
<sequence>MSAHNDGPQTPKILIFTYSDHGQSNPMLSIASSLALLRPDIQLHIASFSPLDKRFPEIQALIDRERHLHYPETPRNKDIVFHLCKGVTNMQGYHLYGGGIDTLPHEPGLKGSFQAARQLGYLVAPLEGREYLESYEQCRELIQTIRPAAVVVDILFRPALDACRMEKQRFIVLNTISYKECAAMDQPGASLLTKFPASCSAYPYPLPWYLIPFNIFINLWIGYTVATTLRFKALDAYRKEYANIPFGFYEFKIPDAPYLCPQFPETDFPFYVPEHVTSCGPLILPFRPVEEEDPELAGWLDKGPTILVNLGSHTVSDETNVRELATGLRVMFASGRVDKKTQVLWKVKVKVKGGAEIEEILGKEIRDGRVKVVDWIKAAPVSVLVHRNAVCTVHHGGANSYNEGIWTGTPHVVLPVWYDTYDFASRVEYLGVGVYGSKTCAPNVASEEFGTALMRVVGSGEESEIFRAKARGLRDICKRRGSGREIGAKRVLELAGL</sequence>
<feature type="domain" description="Erythromycin biosynthesis protein CIII-like C-terminal" evidence="2">
    <location>
        <begin position="369"/>
        <end position="475"/>
    </location>
</feature>
<proteinExistence type="predicted"/>
<reference evidence="3 4" key="1">
    <citation type="submission" date="2024-02" db="EMBL/GenBank/DDBJ databases">
        <title>A draft genome for the cacao thread blight pathogen Marasmius crinis-equi.</title>
        <authorList>
            <person name="Cohen S.P."/>
            <person name="Baruah I.K."/>
            <person name="Amoako-Attah I."/>
            <person name="Bukari Y."/>
            <person name="Meinhardt L.W."/>
            <person name="Bailey B.A."/>
        </authorList>
    </citation>
    <scope>NUCLEOTIDE SEQUENCE [LARGE SCALE GENOMIC DNA]</scope>
    <source>
        <strain evidence="3 4">GH-76</strain>
    </source>
</reference>
<name>A0ABR3F4Q0_9AGAR</name>
<comment type="caution">
    <text evidence="3">The sequence shown here is derived from an EMBL/GenBank/DDBJ whole genome shotgun (WGS) entry which is preliminary data.</text>
</comment>
<dbReference type="InterPro" id="IPR050481">
    <property type="entry name" value="UDP-glycosyltransf_plant"/>
</dbReference>
<evidence type="ECO:0000259" key="2">
    <source>
        <dbReference type="Pfam" id="PF06722"/>
    </source>
</evidence>
<dbReference type="SUPFAM" id="SSF53756">
    <property type="entry name" value="UDP-Glycosyltransferase/glycogen phosphorylase"/>
    <property type="match status" value="1"/>
</dbReference>
<accession>A0ABR3F4Q0</accession>
<evidence type="ECO:0000313" key="4">
    <source>
        <dbReference type="Proteomes" id="UP001465976"/>
    </source>
</evidence>
<dbReference type="PANTHER" id="PTHR48049">
    <property type="entry name" value="GLYCOSYLTRANSFERASE"/>
    <property type="match status" value="1"/>
</dbReference>
<evidence type="ECO:0000313" key="3">
    <source>
        <dbReference type="EMBL" id="KAL0570196.1"/>
    </source>
</evidence>
<dbReference type="InterPro" id="IPR018446">
    <property type="entry name" value="Corticotropin-releasing_fac_CS"/>
</dbReference>
<dbReference type="InterPro" id="IPR010610">
    <property type="entry name" value="EryCIII-like_C"/>
</dbReference>
<dbReference type="InterPro" id="IPR002213">
    <property type="entry name" value="UDP_glucos_trans"/>
</dbReference>
<dbReference type="Gene3D" id="3.40.50.2000">
    <property type="entry name" value="Glycogen Phosphorylase B"/>
    <property type="match status" value="1"/>
</dbReference>
<dbReference type="PANTHER" id="PTHR48049:SF132">
    <property type="entry name" value="GLYCOSYLTRANSFERASE"/>
    <property type="match status" value="1"/>
</dbReference>
<organism evidence="3 4">
    <name type="scientific">Marasmius crinis-equi</name>
    <dbReference type="NCBI Taxonomy" id="585013"/>
    <lineage>
        <taxon>Eukaryota</taxon>
        <taxon>Fungi</taxon>
        <taxon>Dikarya</taxon>
        <taxon>Basidiomycota</taxon>
        <taxon>Agaricomycotina</taxon>
        <taxon>Agaricomycetes</taxon>
        <taxon>Agaricomycetidae</taxon>
        <taxon>Agaricales</taxon>
        <taxon>Marasmiineae</taxon>
        <taxon>Marasmiaceae</taxon>
        <taxon>Marasmius</taxon>
    </lineage>
</organism>
<keyword evidence="4" id="KW-1185">Reference proteome</keyword>
<keyword evidence="1" id="KW-0808">Transferase</keyword>
<dbReference type="Pfam" id="PF06722">
    <property type="entry name" value="EryCIII-like_C"/>
    <property type="match status" value="1"/>
</dbReference>
<dbReference type="CDD" id="cd03784">
    <property type="entry name" value="GT1_Gtf-like"/>
    <property type="match status" value="1"/>
</dbReference>